<proteinExistence type="predicted"/>
<accession>A0A0S7C604</accession>
<dbReference type="Proteomes" id="UP000053091">
    <property type="component" value="Unassembled WGS sequence"/>
</dbReference>
<keyword evidence="1" id="KW-0378">Hydrolase</keyword>
<dbReference type="GO" id="GO:0070005">
    <property type="term" value="F:cysteine-type aminopeptidase activity"/>
    <property type="evidence" value="ECO:0007669"/>
    <property type="project" value="InterPro"/>
</dbReference>
<gene>
    <name evidence="1" type="ORF">TBC1_12104</name>
</gene>
<name>A0A0S7C604_9BACT</name>
<dbReference type="AlphaFoldDB" id="A0A0S7C604"/>
<dbReference type="RefSeq" id="WP_137305706.1">
    <property type="nucleotide sequence ID" value="NZ_DF968183.1"/>
</dbReference>
<evidence type="ECO:0000313" key="2">
    <source>
        <dbReference type="Proteomes" id="UP000053091"/>
    </source>
</evidence>
<reference evidence="1" key="1">
    <citation type="journal article" date="2015" name="Genome Announc.">
        <title>Draft Genome Sequence of Bacteroidales Strain TBC1, a Novel Isolate from a Methanogenic Wastewater Treatment System.</title>
        <authorList>
            <person name="Tourlousse D.M."/>
            <person name="Matsuura N."/>
            <person name="Sun L."/>
            <person name="Toyonaga M."/>
            <person name="Kuroda K."/>
            <person name="Ohashi A."/>
            <person name="Cruz R."/>
            <person name="Yamaguchi T."/>
            <person name="Sekiguchi Y."/>
        </authorList>
    </citation>
    <scope>NUCLEOTIDE SEQUENCE [LARGE SCALE GENOMIC DNA]</scope>
    <source>
        <strain evidence="1">TBC1</strain>
    </source>
</reference>
<protein>
    <submittedName>
        <fullName evidence="1">Aminopeptidase C</fullName>
    </submittedName>
</protein>
<dbReference type="EMBL" id="DF968183">
    <property type="protein sequence ID" value="GAP44303.1"/>
    <property type="molecule type" value="Genomic_DNA"/>
</dbReference>
<keyword evidence="2" id="KW-1185">Reference proteome</keyword>
<dbReference type="Gene3D" id="3.90.70.10">
    <property type="entry name" value="Cysteine proteinases"/>
    <property type="match status" value="1"/>
</dbReference>
<sequence>MNKALFISSMVISSLVISSVAQTPQKGIFRIYEPGYFQNTILKGVENYESKKEATKPKPTFRLDPAGLHIPADKSLYTTAWHIEPVSQGNTNTCWSFSAISMLESEIYRLTRQEIKLSEMFIAYHEYLERARLFVETRGEIYIGEGSEMNAVIKIMNKEGILPWSAYSGLKPGQEFHSHDKMFEEIMAYLNGVKAANAWDKETVVSTVKSILDHYIGTPPETVTINGKAYSPRQYLKEVVRINPSEYVDVLSIMQQPYWKQVVFEVPDNWWHDKSYYNVPLDDFMKVLKKALKQGYTVSLAGDVSEAGFMAREANAAMVPEFDIPSAAIDENARQFRFSNGTTTDDHGMHVTGFYEKDGVTWFLLKDSGAGSRTGGPENNRNFGYYFFHEDYVKLKMMTFLVHRDAIKDLLPKFSR</sequence>
<keyword evidence="1" id="KW-0031">Aminopeptidase</keyword>
<organism evidence="1">
    <name type="scientific">Lentimicrobium saccharophilum</name>
    <dbReference type="NCBI Taxonomy" id="1678841"/>
    <lineage>
        <taxon>Bacteria</taxon>
        <taxon>Pseudomonadati</taxon>
        <taxon>Bacteroidota</taxon>
        <taxon>Bacteroidia</taxon>
        <taxon>Bacteroidales</taxon>
        <taxon>Lentimicrobiaceae</taxon>
        <taxon>Lentimicrobium</taxon>
    </lineage>
</organism>
<dbReference type="Pfam" id="PF03051">
    <property type="entry name" value="Peptidase_C1_2"/>
    <property type="match status" value="1"/>
</dbReference>
<dbReference type="InterPro" id="IPR038765">
    <property type="entry name" value="Papain-like_cys_pep_sf"/>
</dbReference>
<dbReference type="OrthoDB" id="1111399at2"/>
<evidence type="ECO:0000313" key="1">
    <source>
        <dbReference type="EMBL" id="GAP44303.1"/>
    </source>
</evidence>
<dbReference type="InterPro" id="IPR004134">
    <property type="entry name" value="Peptidase_C1B"/>
</dbReference>
<dbReference type="GO" id="GO:0006508">
    <property type="term" value="P:proteolysis"/>
    <property type="evidence" value="ECO:0007669"/>
    <property type="project" value="InterPro"/>
</dbReference>
<dbReference type="SUPFAM" id="SSF54001">
    <property type="entry name" value="Cysteine proteinases"/>
    <property type="match status" value="1"/>
</dbReference>
<dbReference type="STRING" id="1678841.TBC1_12104"/>
<keyword evidence="1" id="KW-0645">Protease</keyword>